<feature type="transmembrane region" description="Helical" evidence="1">
    <location>
        <begin position="138"/>
        <end position="158"/>
    </location>
</feature>
<sequence length="165" mass="18115">MSSYMDSNFTEDRYLIQMIINFVQFGQATQLGYCNSDHGFNSGGFHTSFGVFSLDMDAAQLERLNRGIELYFGFQTDEAQGGETTEQDEDAGSVSTDTTTGLLAVIGIYGALQAYQAYEGYMAFVVEFDEGDYFEAGAFLGKSIVDVAALAYLILLALQISQNQK</sequence>
<proteinExistence type="predicted"/>
<dbReference type="EMBL" id="HBIE01013779">
    <property type="protein sequence ID" value="CAE0309285.1"/>
    <property type="molecule type" value="Transcribed_RNA"/>
</dbReference>
<keyword evidence="1" id="KW-1133">Transmembrane helix</keyword>
<accession>A0A7S3MN99</accession>
<name>A0A7S3MN99_9SPIT</name>
<keyword evidence="1" id="KW-0812">Transmembrane</keyword>
<protein>
    <submittedName>
        <fullName evidence="2">Uncharacterized protein</fullName>
    </submittedName>
</protein>
<gene>
    <name evidence="2" type="ORF">FEHR0123_LOCUS4199</name>
</gene>
<evidence type="ECO:0000256" key="1">
    <source>
        <dbReference type="SAM" id="Phobius"/>
    </source>
</evidence>
<evidence type="ECO:0000313" key="2">
    <source>
        <dbReference type="EMBL" id="CAE0309285.1"/>
    </source>
</evidence>
<reference evidence="2" key="1">
    <citation type="submission" date="2021-01" db="EMBL/GenBank/DDBJ databases">
        <authorList>
            <person name="Corre E."/>
            <person name="Pelletier E."/>
            <person name="Niang G."/>
            <person name="Scheremetjew M."/>
            <person name="Finn R."/>
            <person name="Kale V."/>
            <person name="Holt S."/>
            <person name="Cochrane G."/>
            <person name="Meng A."/>
            <person name="Brown T."/>
            <person name="Cohen L."/>
        </authorList>
    </citation>
    <scope>NUCLEOTIDE SEQUENCE</scope>
    <source>
        <strain evidence="2">Fehren 1</strain>
    </source>
</reference>
<keyword evidence="1" id="KW-0472">Membrane</keyword>
<organism evidence="2">
    <name type="scientific">Favella ehrenbergii</name>
    <dbReference type="NCBI Taxonomy" id="182087"/>
    <lineage>
        <taxon>Eukaryota</taxon>
        <taxon>Sar</taxon>
        <taxon>Alveolata</taxon>
        <taxon>Ciliophora</taxon>
        <taxon>Intramacronucleata</taxon>
        <taxon>Spirotrichea</taxon>
        <taxon>Choreotrichia</taxon>
        <taxon>Tintinnida</taxon>
        <taxon>Xystonellidae</taxon>
        <taxon>Favella</taxon>
    </lineage>
</organism>
<feature type="transmembrane region" description="Helical" evidence="1">
    <location>
        <begin position="101"/>
        <end position="118"/>
    </location>
</feature>
<dbReference type="AlphaFoldDB" id="A0A7S3MN99"/>